<dbReference type="WBParaSite" id="Hba_05005">
    <property type="protein sequence ID" value="Hba_05005"/>
    <property type="gene ID" value="Hba_05005"/>
</dbReference>
<sequence length="35" mass="4122">MSTTIICCCSRYDISASYDCKKKIYIYICMCEKLK</sequence>
<evidence type="ECO:0000313" key="1">
    <source>
        <dbReference type="Proteomes" id="UP000095283"/>
    </source>
</evidence>
<protein>
    <submittedName>
        <fullName evidence="2">Uncharacterized protein</fullName>
    </submittedName>
</protein>
<name>A0A1I7WJ25_HETBA</name>
<evidence type="ECO:0000313" key="2">
    <source>
        <dbReference type="WBParaSite" id="Hba_05005"/>
    </source>
</evidence>
<organism evidence="1 2">
    <name type="scientific">Heterorhabditis bacteriophora</name>
    <name type="common">Entomopathogenic nematode worm</name>
    <dbReference type="NCBI Taxonomy" id="37862"/>
    <lineage>
        <taxon>Eukaryota</taxon>
        <taxon>Metazoa</taxon>
        <taxon>Ecdysozoa</taxon>
        <taxon>Nematoda</taxon>
        <taxon>Chromadorea</taxon>
        <taxon>Rhabditida</taxon>
        <taxon>Rhabditina</taxon>
        <taxon>Rhabditomorpha</taxon>
        <taxon>Strongyloidea</taxon>
        <taxon>Heterorhabditidae</taxon>
        <taxon>Heterorhabditis</taxon>
    </lineage>
</organism>
<dbReference type="Proteomes" id="UP000095283">
    <property type="component" value="Unplaced"/>
</dbReference>
<accession>A0A1I7WJ25</accession>
<proteinExistence type="predicted"/>
<dbReference type="AlphaFoldDB" id="A0A1I7WJ25"/>
<keyword evidence="1" id="KW-1185">Reference proteome</keyword>
<reference evidence="2" key="1">
    <citation type="submission" date="2016-11" db="UniProtKB">
        <authorList>
            <consortium name="WormBaseParasite"/>
        </authorList>
    </citation>
    <scope>IDENTIFICATION</scope>
</reference>